<dbReference type="InterPro" id="IPR002110">
    <property type="entry name" value="Ankyrin_rpt"/>
</dbReference>
<dbReference type="Pfam" id="PF12796">
    <property type="entry name" value="Ank_2"/>
    <property type="match status" value="1"/>
</dbReference>
<keyword evidence="1" id="KW-0040">ANK repeat</keyword>
<dbReference type="InterPro" id="IPR036770">
    <property type="entry name" value="Ankyrin_rpt-contain_sf"/>
</dbReference>
<proteinExistence type="predicted"/>
<evidence type="ECO:0000256" key="2">
    <source>
        <dbReference type="SAM" id="MobiDB-lite"/>
    </source>
</evidence>
<gene>
    <name evidence="3" type="ORF">SEMRO_1184_G250150.1</name>
</gene>
<dbReference type="SUPFAM" id="SSF48403">
    <property type="entry name" value="Ankyrin repeat"/>
    <property type="match status" value="1"/>
</dbReference>
<evidence type="ECO:0000313" key="4">
    <source>
        <dbReference type="Proteomes" id="UP001153069"/>
    </source>
</evidence>
<name>A0A9N8EH52_9STRA</name>
<comment type="caution">
    <text evidence="3">The sequence shown here is derived from an EMBL/GenBank/DDBJ whole genome shotgun (WGS) entry which is preliminary data.</text>
</comment>
<protein>
    <submittedName>
        <fullName evidence="3">Uncharacterized protein</fullName>
    </submittedName>
</protein>
<feature type="compositionally biased region" description="Acidic residues" evidence="2">
    <location>
        <begin position="392"/>
        <end position="402"/>
    </location>
</feature>
<sequence>MMGRFLTVMAEKSASLRRIGSAIFEPKYGRTKLQSLSRTDSLDWILVIDKFHVDYKYKKDGASNVGASALQAFLSLRAVVHNVSCAVYEMDPREAMTREELDSQKGKDRDEEKESKQPFRWNLAERSIRKEREEELQFSLCRRADANQFLRIGFFQDQALAMRGNGNYLVASGKHWSRDRLSHEEAEAISFYKPRVFPAPVGKDSELHQMIREGGANIEHKVKSLISQGASVTRSLALHTAVANSNRKVVLLLLRLDREGCLNSFDPNGTTPLMLATREAANLPEDDETEILDILLAAGADRSAQNLEGKTAYGLLLDWRGDYWAMEHLGRGKKMCFTVLKQQVSEEETAQKLLLPNGPSPADETGGVMEGFIHFDDWSSDGSTLPPSCAEYDSDPYDSDDW</sequence>
<keyword evidence="4" id="KW-1185">Reference proteome</keyword>
<evidence type="ECO:0000313" key="3">
    <source>
        <dbReference type="EMBL" id="CAB9521316.1"/>
    </source>
</evidence>
<accession>A0A9N8EH52</accession>
<dbReference type="Gene3D" id="1.25.40.20">
    <property type="entry name" value="Ankyrin repeat-containing domain"/>
    <property type="match status" value="1"/>
</dbReference>
<dbReference type="Proteomes" id="UP001153069">
    <property type="component" value="Unassembled WGS sequence"/>
</dbReference>
<feature type="repeat" description="ANK" evidence="1">
    <location>
        <begin position="268"/>
        <end position="307"/>
    </location>
</feature>
<feature type="region of interest" description="Disordered" evidence="2">
    <location>
        <begin position="96"/>
        <end position="117"/>
    </location>
</feature>
<dbReference type="PROSITE" id="PS50088">
    <property type="entry name" value="ANK_REPEAT"/>
    <property type="match status" value="1"/>
</dbReference>
<dbReference type="EMBL" id="CAICTM010001182">
    <property type="protein sequence ID" value="CAB9521316.1"/>
    <property type="molecule type" value="Genomic_DNA"/>
</dbReference>
<dbReference type="AlphaFoldDB" id="A0A9N8EH52"/>
<reference evidence="3" key="1">
    <citation type="submission" date="2020-06" db="EMBL/GenBank/DDBJ databases">
        <authorList>
            <consortium name="Plant Systems Biology data submission"/>
        </authorList>
    </citation>
    <scope>NUCLEOTIDE SEQUENCE</scope>
    <source>
        <strain evidence="3">D6</strain>
    </source>
</reference>
<evidence type="ECO:0000256" key="1">
    <source>
        <dbReference type="PROSITE-ProRule" id="PRU00023"/>
    </source>
</evidence>
<organism evidence="3 4">
    <name type="scientific">Seminavis robusta</name>
    <dbReference type="NCBI Taxonomy" id="568900"/>
    <lineage>
        <taxon>Eukaryota</taxon>
        <taxon>Sar</taxon>
        <taxon>Stramenopiles</taxon>
        <taxon>Ochrophyta</taxon>
        <taxon>Bacillariophyta</taxon>
        <taxon>Bacillariophyceae</taxon>
        <taxon>Bacillariophycidae</taxon>
        <taxon>Naviculales</taxon>
        <taxon>Naviculaceae</taxon>
        <taxon>Seminavis</taxon>
    </lineage>
</organism>
<feature type="region of interest" description="Disordered" evidence="2">
    <location>
        <begin position="379"/>
        <end position="402"/>
    </location>
</feature>